<organism evidence="1 2">
    <name type="scientific">Vallicoccus soli</name>
    <dbReference type="NCBI Taxonomy" id="2339232"/>
    <lineage>
        <taxon>Bacteria</taxon>
        <taxon>Bacillati</taxon>
        <taxon>Actinomycetota</taxon>
        <taxon>Actinomycetes</taxon>
        <taxon>Motilibacterales</taxon>
        <taxon>Vallicoccaceae</taxon>
        <taxon>Vallicoccus</taxon>
    </lineage>
</organism>
<evidence type="ECO:0000313" key="2">
    <source>
        <dbReference type="Proteomes" id="UP000265614"/>
    </source>
</evidence>
<dbReference type="InterPro" id="IPR027417">
    <property type="entry name" value="P-loop_NTPase"/>
</dbReference>
<dbReference type="OrthoDB" id="5138950at2"/>
<dbReference type="EMBL" id="QZEZ01000005">
    <property type="protein sequence ID" value="RJK95384.1"/>
    <property type="molecule type" value="Genomic_DNA"/>
</dbReference>
<proteinExistence type="predicted"/>
<gene>
    <name evidence="1" type="ORF">D5H78_12045</name>
</gene>
<protein>
    <recommendedName>
        <fullName evidence="3">Sulfotransferase family protein</fullName>
    </recommendedName>
</protein>
<dbReference type="RefSeq" id="WP_119950737.1">
    <property type="nucleotide sequence ID" value="NZ_QZEZ01000005.1"/>
</dbReference>
<keyword evidence="2" id="KW-1185">Reference proteome</keyword>
<name>A0A3A3YYK9_9ACTN</name>
<accession>A0A3A3YYK9</accession>
<dbReference type="Gene3D" id="3.40.50.300">
    <property type="entry name" value="P-loop containing nucleotide triphosphate hydrolases"/>
    <property type="match status" value="1"/>
</dbReference>
<dbReference type="Proteomes" id="UP000265614">
    <property type="component" value="Unassembled WGS sequence"/>
</dbReference>
<dbReference type="AlphaFoldDB" id="A0A3A3YYK9"/>
<comment type="caution">
    <text evidence="1">The sequence shown here is derived from an EMBL/GenBank/DDBJ whole genome shotgun (WGS) entry which is preliminary data.</text>
</comment>
<sequence length="246" mass="25817">MRDVVVLGCGRSGTSLVTGLVASAGRATGPRLLAPDPANPRGFFEDPAVNALNERLLAPLTERLGTGGGTYARPLREGERWLAALPADAEVGHLDVDRARALVPPGPWCLKDPRFSYTLRAWEPVLGDALRVLVVRHPGEAARSMVDHAANGTLGLGLPGALRVWEAVNRYVLEHHLGRGDWLVLHHAAVLDGSALPALEEALGAAVDRSFVDGALHRSPAAPVPPSCAALHAELLAAARDEGSAA</sequence>
<evidence type="ECO:0000313" key="1">
    <source>
        <dbReference type="EMBL" id="RJK95384.1"/>
    </source>
</evidence>
<dbReference type="SUPFAM" id="SSF52540">
    <property type="entry name" value="P-loop containing nucleoside triphosphate hydrolases"/>
    <property type="match status" value="1"/>
</dbReference>
<reference evidence="1 2" key="1">
    <citation type="submission" date="2018-09" db="EMBL/GenBank/DDBJ databases">
        <title>YIM 75000 draft genome.</title>
        <authorList>
            <person name="Tang S."/>
            <person name="Feng Y."/>
        </authorList>
    </citation>
    <scope>NUCLEOTIDE SEQUENCE [LARGE SCALE GENOMIC DNA]</scope>
    <source>
        <strain evidence="1 2">YIM 75000</strain>
    </source>
</reference>
<evidence type="ECO:0008006" key="3">
    <source>
        <dbReference type="Google" id="ProtNLM"/>
    </source>
</evidence>